<dbReference type="RefSeq" id="WP_095500079.1">
    <property type="nucleotide sequence ID" value="NZ_BSPO01000001.1"/>
</dbReference>
<evidence type="ECO:0000313" key="3">
    <source>
        <dbReference type="Proteomes" id="UP001157439"/>
    </source>
</evidence>
<keyword evidence="1" id="KW-0812">Transmembrane</keyword>
<proteinExistence type="predicted"/>
<keyword evidence="1" id="KW-0472">Membrane</keyword>
<keyword evidence="1" id="KW-1133">Transmembrane helix</keyword>
<dbReference type="Proteomes" id="UP001157439">
    <property type="component" value="Unassembled WGS sequence"/>
</dbReference>
<comment type="caution">
    <text evidence="2">The sequence shown here is derived from an EMBL/GenBank/DDBJ whole genome shotgun (WGS) entry which is preliminary data.</text>
</comment>
<evidence type="ECO:0000256" key="1">
    <source>
        <dbReference type="SAM" id="Phobius"/>
    </source>
</evidence>
<feature type="transmembrane region" description="Helical" evidence="1">
    <location>
        <begin position="21"/>
        <end position="38"/>
    </location>
</feature>
<accession>A0AA37TPX9</accession>
<reference evidence="2 3" key="1">
    <citation type="journal article" date="2014" name="Int. J. Syst. Evol. Microbiol.">
        <title>Complete genome sequence of Corynebacterium casei LMG S-19264T (=DSM 44701T), isolated from a smear-ripened cheese.</title>
        <authorList>
            <consortium name="US DOE Joint Genome Institute (JGI-PGF)"/>
            <person name="Walter F."/>
            <person name="Albersmeier A."/>
            <person name="Kalinowski J."/>
            <person name="Ruckert C."/>
        </authorList>
    </citation>
    <scope>NUCLEOTIDE SEQUENCE [LARGE SCALE GENOMIC DNA]</scope>
    <source>
        <strain evidence="2 3">NBRC 112785</strain>
    </source>
</reference>
<evidence type="ECO:0000313" key="2">
    <source>
        <dbReference type="EMBL" id="GLS82336.1"/>
    </source>
</evidence>
<dbReference type="EMBL" id="BSPO01000001">
    <property type="protein sequence ID" value="GLS82336.1"/>
    <property type="molecule type" value="Genomic_DNA"/>
</dbReference>
<sequence length="230" mass="25604">MSIVNEYRQKFDGLSQRERGLIGLSVAVLIFAIGLSAIDTQTTKLFDEQKRIDSALNETALLEQQSQAFELRLNQNPNTPFENKLKSIEAKSQALEEQLQSEMIDMVEPQYMPELLASVLSKAKGVKLTALQTLPPTSILDATSLTASAETDEASEPAPGAALDLYSHGIKLTLVGDYFSLLKFLSEVEALPENLYWYGLNYRVLSHPKAEMEIEVYSVSLDKEFIRVAN</sequence>
<gene>
    <name evidence="2" type="primary">mshJ</name>
    <name evidence="2" type="ORF">GCM10007894_03130</name>
</gene>
<organism evidence="2 3">
    <name type="scientific">Paraferrimonas haliotis</name>
    <dbReference type="NCBI Taxonomy" id="2013866"/>
    <lineage>
        <taxon>Bacteria</taxon>
        <taxon>Pseudomonadati</taxon>
        <taxon>Pseudomonadota</taxon>
        <taxon>Gammaproteobacteria</taxon>
        <taxon>Alteromonadales</taxon>
        <taxon>Ferrimonadaceae</taxon>
        <taxon>Paraferrimonas</taxon>
    </lineage>
</organism>
<keyword evidence="3" id="KW-1185">Reference proteome</keyword>
<protein>
    <submittedName>
        <fullName evidence="2">MSHA biogenesis protein MshJ</fullName>
    </submittedName>
</protein>
<dbReference type="AlphaFoldDB" id="A0AA37TPX9"/>
<name>A0AA37TPX9_9GAMM</name>